<dbReference type="Pfam" id="PF00440">
    <property type="entry name" value="TetR_N"/>
    <property type="match status" value="1"/>
</dbReference>
<dbReference type="PANTHER" id="PTHR30055">
    <property type="entry name" value="HTH-TYPE TRANSCRIPTIONAL REGULATOR RUTR"/>
    <property type="match status" value="1"/>
</dbReference>
<evidence type="ECO:0000256" key="4">
    <source>
        <dbReference type="PROSITE-ProRule" id="PRU00335"/>
    </source>
</evidence>
<dbReference type="InterPro" id="IPR036271">
    <property type="entry name" value="Tet_transcr_reg_TetR-rel_C_sf"/>
</dbReference>
<reference evidence="6 7" key="1">
    <citation type="submission" date="2023-05" db="EMBL/GenBank/DDBJ databases">
        <title>Draft genome of Paenibacillus sp. CCS26.</title>
        <authorList>
            <person name="Akita H."/>
            <person name="Shinto Y."/>
            <person name="Kimura Z."/>
        </authorList>
    </citation>
    <scope>NUCLEOTIDE SEQUENCE [LARGE SCALE GENOMIC DNA]</scope>
    <source>
        <strain evidence="6 7">CCS26</strain>
    </source>
</reference>
<keyword evidence="7" id="KW-1185">Reference proteome</keyword>
<evidence type="ECO:0000256" key="2">
    <source>
        <dbReference type="ARBA" id="ARBA00023125"/>
    </source>
</evidence>
<gene>
    <name evidence="6" type="ORF">PghCCS26_11820</name>
</gene>
<dbReference type="InterPro" id="IPR004111">
    <property type="entry name" value="Repressor_TetR_C"/>
</dbReference>
<organism evidence="6 7">
    <name type="scientific">Paenibacillus glycanilyticus</name>
    <dbReference type="NCBI Taxonomy" id="126569"/>
    <lineage>
        <taxon>Bacteria</taxon>
        <taxon>Bacillati</taxon>
        <taxon>Bacillota</taxon>
        <taxon>Bacilli</taxon>
        <taxon>Bacillales</taxon>
        <taxon>Paenibacillaceae</taxon>
        <taxon>Paenibacillus</taxon>
    </lineage>
</organism>
<dbReference type="Gene3D" id="1.10.357.10">
    <property type="entry name" value="Tetracycline Repressor, domain 2"/>
    <property type="match status" value="1"/>
</dbReference>
<dbReference type="PRINTS" id="PR00455">
    <property type="entry name" value="HTHTETR"/>
</dbReference>
<dbReference type="RefSeq" id="WP_317979134.1">
    <property type="nucleotide sequence ID" value="NZ_BTCL01000003.1"/>
</dbReference>
<dbReference type="PANTHER" id="PTHR30055:SF151">
    <property type="entry name" value="TRANSCRIPTIONAL REGULATORY PROTEIN"/>
    <property type="match status" value="1"/>
</dbReference>
<evidence type="ECO:0000313" key="6">
    <source>
        <dbReference type="EMBL" id="GMK44055.1"/>
    </source>
</evidence>
<evidence type="ECO:0000313" key="7">
    <source>
        <dbReference type="Proteomes" id="UP001285921"/>
    </source>
</evidence>
<keyword evidence="3" id="KW-0804">Transcription</keyword>
<dbReference type="SUPFAM" id="SSF48498">
    <property type="entry name" value="Tetracyclin repressor-like, C-terminal domain"/>
    <property type="match status" value="1"/>
</dbReference>
<dbReference type="SUPFAM" id="SSF46689">
    <property type="entry name" value="Homeodomain-like"/>
    <property type="match status" value="1"/>
</dbReference>
<feature type="domain" description="HTH tetR-type" evidence="5">
    <location>
        <begin position="34"/>
        <end position="94"/>
    </location>
</feature>
<keyword evidence="2 4" id="KW-0238">DNA-binding</keyword>
<proteinExistence type="predicted"/>
<evidence type="ECO:0000259" key="5">
    <source>
        <dbReference type="PROSITE" id="PS50977"/>
    </source>
</evidence>
<sequence length="257" mass="28675">MEHGDEEDVLKSLPRGVALAWGLVKESQRGPKRELSIDQIVAAAVELADKEGLQAVSMSRVASSLGFTAMSLYRYVQSKDDLLLLMQESVCKLPDRLEDEDADWREGMRQYVRDCIQVFLKHPWYADIPVSGVPLTPNNLLFVDLALRSMRKLPLNDFEKMSTVLLLSNYARSTGLIQRDMVRAIEGGASPGSFSGLDYTKALKVLVKEEHYPDLQPLIASGVYTEENPADNPIGNDFDFGLERILDGIEHYLASKG</sequence>
<dbReference type="PROSITE" id="PS50977">
    <property type="entry name" value="HTH_TETR_2"/>
    <property type="match status" value="1"/>
</dbReference>
<keyword evidence="1" id="KW-0805">Transcription regulation</keyword>
<accession>A0ABQ6NIV0</accession>
<evidence type="ECO:0000256" key="3">
    <source>
        <dbReference type="ARBA" id="ARBA00023163"/>
    </source>
</evidence>
<protein>
    <submittedName>
        <fullName evidence="6">TetR family transcriptional regulator</fullName>
    </submittedName>
</protein>
<name>A0ABQ6NIV0_9BACL</name>
<dbReference type="InterPro" id="IPR050109">
    <property type="entry name" value="HTH-type_TetR-like_transc_reg"/>
</dbReference>
<dbReference type="InterPro" id="IPR001647">
    <property type="entry name" value="HTH_TetR"/>
</dbReference>
<comment type="caution">
    <text evidence="6">The sequence shown here is derived from an EMBL/GenBank/DDBJ whole genome shotgun (WGS) entry which is preliminary data.</text>
</comment>
<dbReference type="EMBL" id="BTCL01000003">
    <property type="protein sequence ID" value="GMK44055.1"/>
    <property type="molecule type" value="Genomic_DNA"/>
</dbReference>
<feature type="DNA-binding region" description="H-T-H motif" evidence="4">
    <location>
        <begin position="57"/>
        <end position="76"/>
    </location>
</feature>
<evidence type="ECO:0000256" key="1">
    <source>
        <dbReference type="ARBA" id="ARBA00023015"/>
    </source>
</evidence>
<dbReference type="Pfam" id="PF02909">
    <property type="entry name" value="TetR_C_1"/>
    <property type="match status" value="1"/>
</dbReference>
<dbReference type="Gene3D" id="1.10.10.60">
    <property type="entry name" value="Homeodomain-like"/>
    <property type="match status" value="1"/>
</dbReference>
<dbReference type="InterPro" id="IPR009057">
    <property type="entry name" value="Homeodomain-like_sf"/>
</dbReference>
<dbReference type="Proteomes" id="UP001285921">
    <property type="component" value="Unassembled WGS sequence"/>
</dbReference>